<dbReference type="AlphaFoldDB" id="A0A371BZ07"/>
<feature type="non-terminal residue" evidence="2">
    <location>
        <position position="1"/>
    </location>
</feature>
<gene>
    <name evidence="2" type="ORF">B0I71DRAFT_14315</name>
</gene>
<evidence type="ECO:0000313" key="2">
    <source>
        <dbReference type="EMBL" id="RDW23311.1"/>
    </source>
</evidence>
<feature type="region of interest" description="Disordered" evidence="1">
    <location>
        <begin position="135"/>
        <end position="174"/>
    </location>
</feature>
<reference evidence="2 3" key="1">
    <citation type="submission" date="2018-07" db="EMBL/GenBank/DDBJ databases">
        <title>Draft Genome Assemblies for Five Robust Yarrowia lipolytica Strains Exhibiting High Lipid Production and Pentose Sugar Utilization and Sugar Alcohol Secretion from Undetoxified Lignocellulosic Biomass Hydrolysates.</title>
        <authorList>
            <consortium name="DOE Joint Genome Institute"/>
            <person name="Walker C."/>
            <person name="Ryu S."/>
            <person name="Na H."/>
            <person name="Zane M."/>
            <person name="LaButti K."/>
            <person name="Lipzen A."/>
            <person name="Haridas S."/>
            <person name="Barry K."/>
            <person name="Grigoriev I.V."/>
            <person name="Quarterman J."/>
            <person name="Slininger P."/>
            <person name="Dien B."/>
            <person name="Trinh C.T."/>
        </authorList>
    </citation>
    <scope>NUCLEOTIDE SEQUENCE [LARGE SCALE GENOMIC DNA]</scope>
    <source>
        <strain evidence="2 3">YB392</strain>
    </source>
</reference>
<sequence length="174" mass="19471">DTTYLEPLRSPPNKHLIPILTTTIVVLSFCQIPRLFGSHIATGSYPVNSQMYSQMYSLVTKRAKGAQSSMVKVTYSYDHVTRHQKLVERRWILPDSPHRPVFVGSQADYTPFGGSGDTLKRKRVLGGSLRVLFDEGDESLGKGSSDTSPEGWESLEVTSSETSPELERSERQHE</sequence>
<feature type="compositionally biased region" description="Basic and acidic residues" evidence="1">
    <location>
        <begin position="165"/>
        <end position="174"/>
    </location>
</feature>
<evidence type="ECO:0000256" key="1">
    <source>
        <dbReference type="SAM" id="MobiDB-lite"/>
    </source>
</evidence>
<evidence type="ECO:0000313" key="3">
    <source>
        <dbReference type="Proteomes" id="UP000256601"/>
    </source>
</evidence>
<dbReference type="EMBL" id="KZ859094">
    <property type="protein sequence ID" value="RDW23311.1"/>
    <property type="molecule type" value="Genomic_DNA"/>
</dbReference>
<dbReference type="Proteomes" id="UP000256601">
    <property type="component" value="Unassembled WGS sequence"/>
</dbReference>
<proteinExistence type="predicted"/>
<protein>
    <submittedName>
        <fullName evidence="2">Uncharacterized protein</fullName>
    </submittedName>
</protein>
<accession>A0A371BZ07</accession>
<organism evidence="2 3">
    <name type="scientific">Yarrowia lipolytica</name>
    <name type="common">Candida lipolytica</name>
    <dbReference type="NCBI Taxonomy" id="4952"/>
    <lineage>
        <taxon>Eukaryota</taxon>
        <taxon>Fungi</taxon>
        <taxon>Dikarya</taxon>
        <taxon>Ascomycota</taxon>
        <taxon>Saccharomycotina</taxon>
        <taxon>Dipodascomycetes</taxon>
        <taxon>Dipodascales</taxon>
        <taxon>Dipodascales incertae sedis</taxon>
        <taxon>Yarrowia</taxon>
    </lineage>
</organism>
<name>A0A371BZ07_YARLL</name>